<dbReference type="InterPro" id="IPR003694">
    <property type="entry name" value="NAD_synthase"/>
</dbReference>
<dbReference type="GO" id="GO:0009435">
    <property type="term" value="P:NAD+ biosynthetic process"/>
    <property type="evidence" value="ECO:0007669"/>
    <property type="project" value="UniProtKB-UniPathway"/>
</dbReference>
<dbReference type="InterPro" id="IPR014729">
    <property type="entry name" value="Rossmann-like_a/b/a_fold"/>
</dbReference>
<dbReference type="UniPathway" id="UPA00253"/>
<dbReference type="AlphaFoldDB" id="A0A368N0L2"/>
<dbReference type="PANTHER" id="PTHR23090:SF9">
    <property type="entry name" value="GLUTAMINE-DEPENDENT NAD(+) SYNTHETASE"/>
    <property type="match status" value="1"/>
</dbReference>
<dbReference type="EC" id="6.3.1.5" evidence="7"/>
<reference evidence="9 10" key="1">
    <citation type="submission" date="2018-07" db="EMBL/GenBank/DDBJ databases">
        <title>Chryseobacterium lacus sp. nov., isolated from lake water.</title>
        <authorList>
            <person name="Li C.-M."/>
        </authorList>
    </citation>
    <scope>NUCLEOTIDE SEQUENCE [LARGE SCALE GENOMIC DNA]</scope>
    <source>
        <strain evidence="9 10">YLOS41</strain>
    </source>
</reference>
<dbReference type="GO" id="GO:0003952">
    <property type="term" value="F:NAD+ synthase (glutamine-hydrolyzing) activity"/>
    <property type="evidence" value="ECO:0007669"/>
    <property type="project" value="InterPro"/>
</dbReference>
<comment type="caution">
    <text evidence="9">The sequence shown here is derived from an EMBL/GenBank/DDBJ whole genome shotgun (WGS) entry which is preliminary data.</text>
</comment>
<dbReference type="InterPro" id="IPR022310">
    <property type="entry name" value="NAD/GMP_synthase"/>
</dbReference>
<evidence type="ECO:0000256" key="4">
    <source>
        <dbReference type="ARBA" id="ARBA00022840"/>
    </source>
</evidence>
<evidence type="ECO:0000313" key="9">
    <source>
        <dbReference type="EMBL" id="RCU42789.1"/>
    </source>
</evidence>
<sequence length="266" mass="30018">MQSEKIIHHIVQWLRDYANNAGAKGYIIGVSGGVDSAVVSTLCAMTDLELLMLELPIRQTQDEISRAWEHMNFITQRFPNAKAQRVDLTATFEELENTFDVPENQNSNQQLALANTRSRLRMLSLYYYAQTNDLLVCGTGNKVEDFGIGFFTKYGDGGVDISPIADLYKTEVYALANALNLVESIRNAIPADGLWDTARTDEQQIGASYPELEKIQKEWGTKTAANYTGRDLEVYRIFSKMHKATQHKITPIPVCEIPEEWKNTES</sequence>
<dbReference type="GO" id="GO:0004359">
    <property type="term" value="F:glutaminase activity"/>
    <property type="evidence" value="ECO:0007669"/>
    <property type="project" value="InterPro"/>
</dbReference>
<gene>
    <name evidence="9" type="primary">nadE</name>
    <name evidence="9" type="ORF">DQ356_08240</name>
</gene>
<proteinExistence type="inferred from homology"/>
<evidence type="ECO:0000256" key="6">
    <source>
        <dbReference type="RuleBase" id="RU003811"/>
    </source>
</evidence>
<organism evidence="9 10">
    <name type="scientific">Chryseobacterium lacus</name>
    <dbReference type="NCBI Taxonomy" id="2058346"/>
    <lineage>
        <taxon>Bacteria</taxon>
        <taxon>Pseudomonadati</taxon>
        <taxon>Bacteroidota</taxon>
        <taxon>Flavobacteriia</taxon>
        <taxon>Flavobacteriales</taxon>
        <taxon>Weeksellaceae</taxon>
        <taxon>Chryseobacterium group</taxon>
        <taxon>Chryseobacterium</taxon>
    </lineage>
</organism>
<comment type="similarity">
    <text evidence="6">Belongs to the NAD synthetase family.</text>
</comment>
<dbReference type="PANTHER" id="PTHR23090">
    <property type="entry name" value="NH 3 /GLUTAMINE-DEPENDENT NAD + SYNTHETASE"/>
    <property type="match status" value="1"/>
</dbReference>
<evidence type="ECO:0000259" key="8">
    <source>
        <dbReference type="Pfam" id="PF02540"/>
    </source>
</evidence>
<dbReference type="EMBL" id="QPIE01000005">
    <property type="protein sequence ID" value="RCU42789.1"/>
    <property type="molecule type" value="Genomic_DNA"/>
</dbReference>
<keyword evidence="5 6" id="KW-0520">NAD</keyword>
<name>A0A368N0L2_9FLAO</name>
<dbReference type="CDD" id="cd00553">
    <property type="entry name" value="NAD_synthase"/>
    <property type="match status" value="1"/>
</dbReference>
<keyword evidence="4 6" id="KW-0067">ATP-binding</keyword>
<dbReference type="RefSeq" id="WP_114304001.1">
    <property type="nucleotide sequence ID" value="NZ_QPIE01000005.1"/>
</dbReference>
<dbReference type="GO" id="GO:0005524">
    <property type="term" value="F:ATP binding"/>
    <property type="evidence" value="ECO:0007669"/>
    <property type="project" value="UniProtKB-KW"/>
</dbReference>
<keyword evidence="2 6" id="KW-0436">Ligase</keyword>
<comment type="catalytic activity">
    <reaction evidence="7">
        <text>deamido-NAD(+) + NH4(+) + ATP = AMP + diphosphate + NAD(+) + H(+)</text>
        <dbReference type="Rhea" id="RHEA:21188"/>
        <dbReference type="ChEBI" id="CHEBI:15378"/>
        <dbReference type="ChEBI" id="CHEBI:28938"/>
        <dbReference type="ChEBI" id="CHEBI:30616"/>
        <dbReference type="ChEBI" id="CHEBI:33019"/>
        <dbReference type="ChEBI" id="CHEBI:57540"/>
        <dbReference type="ChEBI" id="CHEBI:58437"/>
        <dbReference type="ChEBI" id="CHEBI:456215"/>
        <dbReference type="EC" id="6.3.1.5"/>
    </reaction>
</comment>
<dbReference type="OrthoDB" id="9803818at2"/>
<dbReference type="SUPFAM" id="SSF52402">
    <property type="entry name" value="Adenine nucleotide alpha hydrolases-like"/>
    <property type="match status" value="1"/>
</dbReference>
<protein>
    <recommendedName>
        <fullName evidence="7">NH(3)-dependent NAD(+) synthetase</fullName>
        <ecNumber evidence="7">6.3.1.5</ecNumber>
    </recommendedName>
</protein>
<evidence type="ECO:0000256" key="1">
    <source>
        <dbReference type="ARBA" id="ARBA00004790"/>
    </source>
</evidence>
<evidence type="ECO:0000313" key="10">
    <source>
        <dbReference type="Proteomes" id="UP000252172"/>
    </source>
</evidence>
<dbReference type="GO" id="GO:0005737">
    <property type="term" value="C:cytoplasm"/>
    <property type="evidence" value="ECO:0007669"/>
    <property type="project" value="InterPro"/>
</dbReference>
<keyword evidence="10" id="KW-1185">Reference proteome</keyword>
<evidence type="ECO:0000256" key="7">
    <source>
        <dbReference type="RuleBase" id="RU003812"/>
    </source>
</evidence>
<comment type="pathway">
    <text evidence="1">Cofactor biosynthesis; NAD(+) biosynthesis.</text>
</comment>
<accession>A0A368N0L2</accession>
<feature type="domain" description="NAD/GMP synthase" evidence="8">
    <location>
        <begin position="7"/>
        <end position="250"/>
    </location>
</feature>
<dbReference type="Pfam" id="PF02540">
    <property type="entry name" value="NAD_synthase"/>
    <property type="match status" value="1"/>
</dbReference>
<dbReference type="GO" id="GO:0008795">
    <property type="term" value="F:NAD+ synthase activity"/>
    <property type="evidence" value="ECO:0007669"/>
    <property type="project" value="UniProtKB-EC"/>
</dbReference>
<evidence type="ECO:0000256" key="3">
    <source>
        <dbReference type="ARBA" id="ARBA00022741"/>
    </source>
</evidence>
<evidence type="ECO:0000256" key="2">
    <source>
        <dbReference type="ARBA" id="ARBA00022598"/>
    </source>
</evidence>
<dbReference type="Gene3D" id="3.40.50.620">
    <property type="entry name" value="HUPs"/>
    <property type="match status" value="1"/>
</dbReference>
<dbReference type="Proteomes" id="UP000252172">
    <property type="component" value="Unassembled WGS sequence"/>
</dbReference>
<evidence type="ECO:0000256" key="5">
    <source>
        <dbReference type="ARBA" id="ARBA00023027"/>
    </source>
</evidence>
<dbReference type="NCBIfam" id="TIGR00552">
    <property type="entry name" value="nadE"/>
    <property type="match status" value="1"/>
</dbReference>
<keyword evidence="3 6" id="KW-0547">Nucleotide-binding</keyword>